<protein>
    <recommendedName>
        <fullName evidence="4">Transposase</fullName>
    </recommendedName>
</protein>
<dbReference type="Proteomes" id="UP001205311">
    <property type="component" value="Unassembled WGS sequence"/>
</dbReference>
<gene>
    <name evidence="2" type="ORF">LX15_001417</name>
</gene>
<evidence type="ECO:0000313" key="3">
    <source>
        <dbReference type="Proteomes" id="UP001205311"/>
    </source>
</evidence>
<accession>A0ABT1HQD9</accession>
<feature type="region of interest" description="Disordered" evidence="1">
    <location>
        <begin position="1"/>
        <end position="40"/>
    </location>
</feature>
<feature type="compositionally biased region" description="Basic and acidic residues" evidence="1">
    <location>
        <begin position="22"/>
        <end position="31"/>
    </location>
</feature>
<evidence type="ECO:0008006" key="4">
    <source>
        <dbReference type="Google" id="ProtNLM"/>
    </source>
</evidence>
<name>A0ABT1HQD9_STRSD</name>
<comment type="caution">
    <text evidence="2">The sequence shown here is derived from an EMBL/GenBank/DDBJ whole genome shotgun (WGS) entry which is preliminary data.</text>
</comment>
<proteinExistence type="predicted"/>
<organism evidence="2 3">
    <name type="scientific">Streptoalloteichus tenebrarius (strain ATCC 17920 / DSM 40477 / JCM 4838 / CBS 697.72 / NBRC 16177 / NCIMB 11028 / NRRL B-12390 / A12253. 1 / ISP 5477)</name>
    <name type="common">Streptomyces tenebrarius</name>
    <dbReference type="NCBI Taxonomy" id="1933"/>
    <lineage>
        <taxon>Bacteria</taxon>
        <taxon>Bacillati</taxon>
        <taxon>Actinomycetota</taxon>
        <taxon>Actinomycetes</taxon>
        <taxon>Pseudonocardiales</taxon>
        <taxon>Pseudonocardiaceae</taxon>
        <taxon>Streptoalloteichus</taxon>
    </lineage>
</organism>
<evidence type="ECO:0000313" key="2">
    <source>
        <dbReference type="EMBL" id="MCP2257731.1"/>
    </source>
</evidence>
<reference evidence="2 3" key="1">
    <citation type="submission" date="2022-06" db="EMBL/GenBank/DDBJ databases">
        <title>Genomic Encyclopedia of Archaeal and Bacterial Type Strains, Phase II (KMG-II): from individual species to whole genera.</title>
        <authorList>
            <person name="Goeker M."/>
        </authorList>
    </citation>
    <scope>NUCLEOTIDE SEQUENCE [LARGE SCALE GENOMIC DNA]</scope>
    <source>
        <strain evidence="2 3">DSM 40477</strain>
    </source>
</reference>
<keyword evidence="3" id="KW-1185">Reference proteome</keyword>
<sequence length="40" mass="4180">MAIRDHEPGLLADRPGLPITADKARVSRDLGRSSPNAAPG</sequence>
<dbReference type="EMBL" id="JAMTCP010000005">
    <property type="protein sequence ID" value="MCP2257731.1"/>
    <property type="molecule type" value="Genomic_DNA"/>
</dbReference>
<evidence type="ECO:0000256" key="1">
    <source>
        <dbReference type="SAM" id="MobiDB-lite"/>
    </source>
</evidence>